<feature type="region of interest" description="Disordered" evidence="2">
    <location>
        <begin position="199"/>
        <end position="287"/>
    </location>
</feature>
<dbReference type="HOGENOM" id="CLU_460835_0_0_1"/>
<dbReference type="SUPFAM" id="SSF50985">
    <property type="entry name" value="RCC1/BLIP-II"/>
    <property type="match status" value="1"/>
</dbReference>
<keyword evidence="4" id="KW-1185">Reference proteome</keyword>
<dbReference type="Proteomes" id="UP000001429">
    <property type="component" value="Chromosome 6"/>
</dbReference>
<reference evidence="3 4" key="1">
    <citation type="journal article" date="2009" name="Nature">
        <title>Evolution of pathogenicity and sexual reproduction in eight Candida genomes.</title>
        <authorList>
            <person name="Butler G."/>
            <person name="Rasmussen M.D."/>
            <person name="Lin M.F."/>
            <person name="Santos M.A."/>
            <person name="Sakthikumar S."/>
            <person name="Munro C.A."/>
            <person name="Rheinbay E."/>
            <person name="Grabherr M."/>
            <person name="Forche A."/>
            <person name="Reedy J.L."/>
            <person name="Agrafioti I."/>
            <person name="Arnaud M.B."/>
            <person name="Bates S."/>
            <person name="Brown A.J."/>
            <person name="Brunke S."/>
            <person name="Costanzo M.C."/>
            <person name="Fitzpatrick D.A."/>
            <person name="de Groot P.W."/>
            <person name="Harris D."/>
            <person name="Hoyer L.L."/>
            <person name="Hube B."/>
            <person name="Klis F.M."/>
            <person name="Kodira C."/>
            <person name="Lennard N."/>
            <person name="Logue M.E."/>
            <person name="Martin R."/>
            <person name="Neiman A.M."/>
            <person name="Nikolaou E."/>
            <person name="Quail M.A."/>
            <person name="Quinn J."/>
            <person name="Santos M.C."/>
            <person name="Schmitzberger F.F."/>
            <person name="Sherlock G."/>
            <person name="Shah P."/>
            <person name="Silverstein K.A."/>
            <person name="Skrzypek M.S."/>
            <person name="Soll D."/>
            <person name="Staggs R."/>
            <person name="Stansfield I."/>
            <person name="Stumpf M.P."/>
            <person name="Sudbery P.E."/>
            <person name="Srikantha T."/>
            <person name="Zeng Q."/>
            <person name="Berman J."/>
            <person name="Berriman M."/>
            <person name="Heitman J."/>
            <person name="Gow N.A."/>
            <person name="Lorenz M.C."/>
            <person name="Birren B.W."/>
            <person name="Kellis M."/>
            <person name="Cuomo C.A."/>
        </authorList>
    </citation>
    <scope>NUCLEOTIDE SEQUENCE [LARGE SCALE GENOMIC DNA]</scope>
    <source>
        <strain evidence="3 4">WO-1</strain>
    </source>
</reference>
<feature type="repeat" description="RCC1" evidence="1">
    <location>
        <begin position="84"/>
        <end position="148"/>
    </location>
</feature>
<name>C4YSD2_CANAW</name>
<dbReference type="OMA" id="MGDYHYL"/>
<dbReference type="EMBL" id="CM000312">
    <property type="protein sequence ID" value="EEQ46635.1"/>
    <property type="molecule type" value="Genomic_DNA"/>
</dbReference>
<dbReference type="GO" id="GO:0005737">
    <property type="term" value="C:cytoplasm"/>
    <property type="evidence" value="ECO:0007669"/>
    <property type="project" value="TreeGrafter"/>
</dbReference>
<proteinExistence type="predicted"/>
<evidence type="ECO:0000313" key="4">
    <source>
        <dbReference type="Proteomes" id="UP000001429"/>
    </source>
</evidence>
<dbReference type="SUPFAM" id="SSF81383">
    <property type="entry name" value="F-box domain"/>
    <property type="match status" value="1"/>
</dbReference>
<dbReference type="InterPro" id="IPR009091">
    <property type="entry name" value="RCC1/BLIP-II"/>
</dbReference>
<dbReference type="PANTHER" id="PTHR45982">
    <property type="entry name" value="REGULATOR OF CHROMOSOME CONDENSATION"/>
    <property type="match status" value="1"/>
</dbReference>
<evidence type="ECO:0008006" key="5">
    <source>
        <dbReference type="Google" id="ProtNLM"/>
    </source>
</evidence>
<dbReference type="InterPro" id="IPR036047">
    <property type="entry name" value="F-box-like_dom_sf"/>
</dbReference>
<evidence type="ECO:0000313" key="3">
    <source>
        <dbReference type="EMBL" id="EEQ46635.1"/>
    </source>
</evidence>
<dbReference type="GO" id="GO:0005085">
    <property type="term" value="F:guanyl-nucleotide exchange factor activity"/>
    <property type="evidence" value="ECO:0007669"/>
    <property type="project" value="TreeGrafter"/>
</dbReference>
<dbReference type="InterPro" id="IPR051553">
    <property type="entry name" value="Ran_GTPase-activating"/>
</dbReference>
<dbReference type="OrthoDB" id="61110at2759"/>
<dbReference type="Pfam" id="PF13540">
    <property type="entry name" value="RCC1_2"/>
    <property type="match status" value="1"/>
</dbReference>
<dbReference type="PROSITE" id="PS50012">
    <property type="entry name" value="RCC1_3"/>
    <property type="match status" value="1"/>
</dbReference>
<dbReference type="Gene3D" id="2.130.10.30">
    <property type="entry name" value="Regulator of chromosome condensation 1/beta-lactamase-inhibitor protein II"/>
    <property type="match status" value="2"/>
</dbReference>
<organism evidence="3 4">
    <name type="scientific">Candida albicans (strain WO-1)</name>
    <name type="common">Yeast</name>
    <dbReference type="NCBI Taxonomy" id="294748"/>
    <lineage>
        <taxon>Eukaryota</taxon>
        <taxon>Fungi</taxon>
        <taxon>Dikarya</taxon>
        <taxon>Ascomycota</taxon>
        <taxon>Saccharomycotina</taxon>
        <taxon>Pichiomycetes</taxon>
        <taxon>Debaryomycetaceae</taxon>
        <taxon>Candida/Lodderomyces clade</taxon>
        <taxon>Candida</taxon>
    </lineage>
</organism>
<protein>
    <recommendedName>
        <fullName evidence="5">SCF ubiquitin ligase complex subunit</fullName>
    </recommendedName>
</protein>
<dbReference type="InterPro" id="IPR000408">
    <property type="entry name" value="Reg_chr_condens"/>
</dbReference>
<sequence length="638" mass="72618">MTLSIYDLGEDILTSQISNYLSPEDIFKFFSLSKTLYSIYQNSSIIYQYLYNKKFTNNENNYTLSLQENLNWKQLFYLRCNRHQKVYTWGQSSMGRLGYNLSQVPIENRSENFGWMMVHTPTNINNFNDHIIVDIVATGFSFIILANDGELFFTGNDWKQSHNRATPGPIRTQDYRPTPGTMALYTLTNNQTLEPIRSRRNIVRGVPPMPMMNRRYANDDDSDDSSGENSDGEIITPDATTTTESTSSSVPPLVPAPTSSALPQGRRKITQPEPTPTSTPALTHRPSKIKESNFISRLFLPPLPPNRKDNLEKRKIISISAGREHIIALDNYNNIYTWDTGCQSNVGVMLEFPGISSNSSNFGRVIKISAGWNLSAALIDNYGLIVWYTRIGITKEQFHNREFISQAKYFIIPFTKNDIIDFTVGSNFVMFIRKSDEKLYQTRFNVHEIATREDTSNITIDEIKQFTNPMDNFNHWKQQQSENNKENIRFTKVTGCFNDFSVFTNHDQVLLGNLHHLEHHDNGNDQGMKPIIIDELQGKNIKRIEIGDYHYLALTADGTLLSWGTESRFCGCLGLGSKQSILDQYTTPTNTEDSDEVKLRGNNLVVLKPLPVKPPPYKGKWVCIAASGWHSGGIYVPT</sequence>
<dbReference type="PaxDb" id="5476-C4YSD2"/>
<dbReference type="PANTHER" id="PTHR45982:SF3">
    <property type="entry name" value="F-BOX PROTEIN POF9"/>
    <property type="match status" value="1"/>
</dbReference>
<accession>C4YSD2</accession>
<feature type="compositionally biased region" description="Low complexity" evidence="2">
    <location>
        <begin position="227"/>
        <end position="263"/>
    </location>
</feature>
<gene>
    <name evidence="3" type="ORF">CAWG_04995</name>
</gene>
<evidence type="ECO:0000256" key="1">
    <source>
        <dbReference type="PROSITE-ProRule" id="PRU00235"/>
    </source>
</evidence>
<dbReference type="PROSITE" id="PS00626">
    <property type="entry name" value="RCC1_2"/>
    <property type="match status" value="1"/>
</dbReference>
<dbReference type="VEuPathDB" id="FungiDB:CAWG_04995"/>
<dbReference type="AlphaFoldDB" id="C4YSD2"/>
<evidence type="ECO:0000256" key="2">
    <source>
        <dbReference type="SAM" id="MobiDB-lite"/>
    </source>
</evidence>